<accession>A0A081D949</accession>
<name>A0A081D949_NONUL</name>
<protein>
    <submittedName>
        <fullName evidence="2">Sugar:cation symporter family protein</fullName>
    </submittedName>
</protein>
<sequence length="51" mass="5584">MSTTINKVPFGQKLAFGVGMFANQMFPAILGGIFMVVLVEDLKFTGLMWGE</sequence>
<evidence type="ECO:0000313" key="2">
    <source>
        <dbReference type="EMBL" id="GAK75445.1"/>
    </source>
</evidence>
<keyword evidence="1" id="KW-1133">Transmembrane helix</keyword>
<comment type="caution">
    <text evidence="2">The sequence shown here is derived from an EMBL/GenBank/DDBJ whole genome shotgun (WGS) entry which is preliminary data.</text>
</comment>
<organism evidence="2 3">
    <name type="scientific">Nonlabens ulvanivorans</name>
    <name type="common">Persicivirga ulvanivorans</name>
    <dbReference type="NCBI Taxonomy" id="906888"/>
    <lineage>
        <taxon>Bacteria</taxon>
        <taxon>Pseudomonadati</taxon>
        <taxon>Bacteroidota</taxon>
        <taxon>Flavobacteriia</taxon>
        <taxon>Flavobacteriales</taxon>
        <taxon>Flavobacteriaceae</taxon>
        <taxon>Nonlabens</taxon>
    </lineage>
</organism>
<keyword evidence="1" id="KW-0812">Transmembrane</keyword>
<feature type="transmembrane region" description="Helical" evidence="1">
    <location>
        <begin position="20"/>
        <end position="39"/>
    </location>
</feature>
<proteinExistence type="predicted"/>
<dbReference type="EMBL" id="BBLG01000002">
    <property type="protein sequence ID" value="GAK75445.1"/>
    <property type="molecule type" value="Genomic_DNA"/>
</dbReference>
<evidence type="ECO:0000313" key="3">
    <source>
        <dbReference type="Proteomes" id="UP000028980"/>
    </source>
</evidence>
<gene>
    <name evidence="2" type="ORF">JCM19296_1037</name>
</gene>
<evidence type="ECO:0000256" key="1">
    <source>
        <dbReference type="SAM" id="Phobius"/>
    </source>
</evidence>
<dbReference type="Proteomes" id="UP000028980">
    <property type="component" value="Unassembled WGS sequence"/>
</dbReference>
<reference evidence="2 3" key="1">
    <citation type="journal article" date="2014" name="Genome Announc.">
        <title>Draft Genome Sequences of Marine Flavobacterium Nonlabens Strains NR17, NR24, NR27, NR32, NR33, and Ara13.</title>
        <authorList>
            <person name="Nakanishi M."/>
            <person name="Meirelles P."/>
            <person name="Suzuki R."/>
            <person name="Takatani N."/>
            <person name="Mino S."/>
            <person name="Suda W."/>
            <person name="Oshima K."/>
            <person name="Hattori M."/>
            <person name="Ohkuma M."/>
            <person name="Hosokawa M."/>
            <person name="Miyashita K."/>
            <person name="Thompson F.L."/>
            <person name="Niwa A."/>
            <person name="Sawabe T."/>
            <person name="Sawabe T."/>
        </authorList>
    </citation>
    <scope>NUCLEOTIDE SEQUENCE [LARGE SCALE GENOMIC DNA]</scope>
    <source>
        <strain evidence="3">JCM19296</strain>
    </source>
</reference>
<dbReference type="AlphaFoldDB" id="A0A081D949"/>
<keyword evidence="1" id="KW-0472">Membrane</keyword>